<evidence type="ECO:0000259" key="3">
    <source>
        <dbReference type="Pfam" id="PF19305"/>
    </source>
</evidence>
<dbReference type="AlphaFoldDB" id="A0A0F4YYH7"/>
<evidence type="ECO:0000259" key="2">
    <source>
        <dbReference type="Pfam" id="PF03972"/>
    </source>
</evidence>
<dbReference type="InterPro" id="IPR042183">
    <property type="entry name" value="MmgE/PrpD_sf_1"/>
</dbReference>
<dbReference type="EMBL" id="LASV01000103">
    <property type="protein sequence ID" value="KKA23352.1"/>
    <property type="molecule type" value="Genomic_DNA"/>
</dbReference>
<dbReference type="STRING" id="1408163.A0A0F4YYH7"/>
<dbReference type="GeneID" id="25314957"/>
<dbReference type="PANTHER" id="PTHR16943:SF8">
    <property type="entry name" value="2-METHYLCITRATE DEHYDRATASE"/>
    <property type="match status" value="1"/>
</dbReference>
<evidence type="ECO:0008006" key="6">
    <source>
        <dbReference type="Google" id="ProtNLM"/>
    </source>
</evidence>
<dbReference type="PANTHER" id="PTHR16943">
    <property type="entry name" value="2-METHYLCITRATE DEHYDRATASE-RELATED"/>
    <property type="match status" value="1"/>
</dbReference>
<dbReference type="RefSeq" id="XP_013329964.1">
    <property type="nucleotide sequence ID" value="XM_013474510.1"/>
</dbReference>
<dbReference type="Pfam" id="PF19305">
    <property type="entry name" value="MmgE_PrpD_C"/>
    <property type="match status" value="1"/>
</dbReference>
<reference evidence="4 5" key="1">
    <citation type="submission" date="2015-04" db="EMBL/GenBank/DDBJ databases">
        <authorList>
            <person name="Heijne W.H."/>
            <person name="Fedorova N.D."/>
            <person name="Nierman W.C."/>
            <person name="Vollebregt A.W."/>
            <person name="Zhao Z."/>
            <person name="Wu L."/>
            <person name="Kumar M."/>
            <person name="Stam H."/>
            <person name="van den Berg M.A."/>
            <person name="Pel H.J."/>
        </authorList>
    </citation>
    <scope>NUCLEOTIDE SEQUENCE [LARGE SCALE GENOMIC DNA]</scope>
    <source>
        <strain evidence="4 5">CBS 393.64</strain>
    </source>
</reference>
<gene>
    <name evidence="4" type="ORF">T310_2606</name>
</gene>
<dbReference type="InterPro" id="IPR005656">
    <property type="entry name" value="MmgE_PrpD"/>
</dbReference>
<protein>
    <recommendedName>
        <fullName evidence="6">MmgE/PrpD family protein</fullName>
    </recommendedName>
</protein>
<dbReference type="SUPFAM" id="SSF103378">
    <property type="entry name" value="2-methylcitrate dehydratase PrpD"/>
    <property type="match status" value="1"/>
</dbReference>
<accession>A0A0F4YYH7</accession>
<dbReference type="InterPro" id="IPR045336">
    <property type="entry name" value="MmgE_PrpD_N"/>
</dbReference>
<dbReference type="InterPro" id="IPR045337">
    <property type="entry name" value="MmgE_PrpD_C"/>
</dbReference>
<sequence>MATQAAAHWVASLSYSSLPPGVVRAAVRSFYNWVGCAVGGSNHAAALIARKSLSRFFGAPTSTLLGSQGVRVDAQHAALLNGIASHVHDYDDTHLETIIHPTGPVAAALLSFAQSLDRPVSGEEFITALAAGIEIECKVGLAVWPSHYDVGWHITSTTGSIGAAVAVSKLLNLSPEKIAHAIGIAATQVTGLREMFGSHTKSFHPGRAAQNGLLAAVLAADGYTSSLQALEAKRGWVQVVSDDDKLQAEIQSLGDRKKPWEIEKNAFKPFPCGIVVHPVIDGCAWLHGELRRRGLDPQGIKSIQVSVHPLVLELTGKTKPGDGLEAKFSVYHGGAVGILYGKATPAQYEDEVVLNPQVISLREKIHATVDDRLRADECHIVADFGNNNETTTGRIEKHVDHAVGSLEVPMSDAQLTEKFLDQCEPVLGSEQAKKASEWCWELEKIGDIRQIGEVV</sequence>
<dbReference type="OrthoDB" id="10267976at2759"/>
<proteinExistence type="inferred from homology"/>
<evidence type="ECO:0000313" key="4">
    <source>
        <dbReference type="EMBL" id="KKA23352.1"/>
    </source>
</evidence>
<dbReference type="Gene3D" id="3.30.1330.120">
    <property type="entry name" value="2-methylcitrate dehydratase PrpD"/>
    <property type="match status" value="1"/>
</dbReference>
<dbReference type="InterPro" id="IPR036148">
    <property type="entry name" value="MmgE/PrpD_sf"/>
</dbReference>
<evidence type="ECO:0000256" key="1">
    <source>
        <dbReference type="ARBA" id="ARBA00006174"/>
    </source>
</evidence>
<feature type="domain" description="MmgE/PrpD N-terminal" evidence="2">
    <location>
        <begin position="6"/>
        <end position="247"/>
    </location>
</feature>
<evidence type="ECO:0000313" key="5">
    <source>
        <dbReference type="Proteomes" id="UP000053958"/>
    </source>
</evidence>
<keyword evidence="5" id="KW-1185">Reference proteome</keyword>
<dbReference type="Pfam" id="PF03972">
    <property type="entry name" value="MmgE_PrpD_N"/>
    <property type="match status" value="1"/>
</dbReference>
<comment type="caution">
    <text evidence="4">The sequence shown here is derived from an EMBL/GenBank/DDBJ whole genome shotgun (WGS) entry which is preliminary data.</text>
</comment>
<dbReference type="Proteomes" id="UP000053958">
    <property type="component" value="Unassembled WGS sequence"/>
</dbReference>
<dbReference type="InterPro" id="IPR042188">
    <property type="entry name" value="MmgE/PrpD_sf_2"/>
</dbReference>
<name>A0A0F4YYH7_RASE3</name>
<dbReference type="Gene3D" id="1.10.4100.10">
    <property type="entry name" value="2-methylcitrate dehydratase PrpD"/>
    <property type="match status" value="1"/>
</dbReference>
<comment type="similarity">
    <text evidence="1">Belongs to the PrpD family.</text>
</comment>
<feature type="domain" description="MmgE/PrpD C-terminal" evidence="3">
    <location>
        <begin position="270"/>
        <end position="442"/>
    </location>
</feature>
<dbReference type="GO" id="GO:0016829">
    <property type="term" value="F:lyase activity"/>
    <property type="evidence" value="ECO:0007669"/>
    <property type="project" value="InterPro"/>
</dbReference>
<organism evidence="4 5">
    <name type="scientific">Rasamsonia emersonii (strain ATCC 16479 / CBS 393.64 / IMI 116815)</name>
    <dbReference type="NCBI Taxonomy" id="1408163"/>
    <lineage>
        <taxon>Eukaryota</taxon>
        <taxon>Fungi</taxon>
        <taxon>Dikarya</taxon>
        <taxon>Ascomycota</taxon>
        <taxon>Pezizomycotina</taxon>
        <taxon>Eurotiomycetes</taxon>
        <taxon>Eurotiomycetidae</taxon>
        <taxon>Eurotiales</taxon>
        <taxon>Trichocomaceae</taxon>
        <taxon>Rasamsonia</taxon>
    </lineage>
</organism>